<evidence type="ECO:0008006" key="4">
    <source>
        <dbReference type="Google" id="ProtNLM"/>
    </source>
</evidence>
<gene>
    <name evidence="2" type="ORF">H9650_18400</name>
</gene>
<keyword evidence="1" id="KW-0732">Signal</keyword>
<feature type="chain" id="PRO_5047130834" description="Lipoprotein" evidence="1">
    <location>
        <begin position="19"/>
        <end position="280"/>
    </location>
</feature>
<proteinExistence type="predicted"/>
<sequence>MKKWKTLLAVTTLTFGLAACNETATPANKNVKETSEMTLEEVYNKSMAVSEELKSVSAKVDLAQKMHIPSEEMNVDISTAMDMNLIIEPMQIYQKGTTSMKSEDGSMNETMDTEIYFNDTDLYMYEGTTQQWMKLPQEAMGDVMAQTNSANPANSLAEIEEYLKDFKFEQDDKNYILTLDASGDKFNDLVQAQIDETMQSMAQAGEDVQLDVKINSINYLIHIDKESFQTTKYDVIVDMDMEAEGESINMKQDLKTDFSNFNGVDKIEIPQEVIDNAVAI</sequence>
<evidence type="ECO:0000313" key="3">
    <source>
        <dbReference type="Proteomes" id="UP000640786"/>
    </source>
</evidence>
<accession>A0ABR8RE58</accession>
<comment type="caution">
    <text evidence="2">The sequence shown here is derived from an EMBL/GenBank/DDBJ whole genome shotgun (WGS) entry which is preliminary data.</text>
</comment>
<organism evidence="2 3">
    <name type="scientific">Psychrobacillus faecigallinarum</name>
    <dbReference type="NCBI Taxonomy" id="2762235"/>
    <lineage>
        <taxon>Bacteria</taxon>
        <taxon>Bacillati</taxon>
        <taxon>Bacillota</taxon>
        <taxon>Bacilli</taxon>
        <taxon>Bacillales</taxon>
        <taxon>Bacillaceae</taxon>
        <taxon>Psychrobacillus</taxon>
    </lineage>
</organism>
<dbReference type="Pfam" id="PF20316">
    <property type="entry name" value="DUF6612"/>
    <property type="match status" value="1"/>
</dbReference>
<keyword evidence="3" id="KW-1185">Reference proteome</keyword>
<protein>
    <recommendedName>
        <fullName evidence="4">Lipoprotein</fullName>
    </recommendedName>
</protein>
<feature type="signal peptide" evidence="1">
    <location>
        <begin position="1"/>
        <end position="18"/>
    </location>
</feature>
<evidence type="ECO:0000313" key="2">
    <source>
        <dbReference type="EMBL" id="MBD7946080.1"/>
    </source>
</evidence>
<dbReference type="EMBL" id="JACSQO010000013">
    <property type="protein sequence ID" value="MBD7946080.1"/>
    <property type="molecule type" value="Genomic_DNA"/>
</dbReference>
<name>A0ABR8RE58_9BACI</name>
<evidence type="ECO:0000256" key="1">
    <source>
        <dbReference type="SAM" id="SignalP"/>
    </source>
</evidence>
<dbReference type="InterPro" id="IPR046720">
    <property type="entry name" value="DUF6612"/>
</dbReference>
<dbReference type="PROSITE" id="PS51257">
    <property type="entry name" value="PROKAR_LIPOPROTEIN"/>
    <property type="match status" value="1"/>
</dbReference>
<reference evidence="2 3" key="1">
    <citation type="submission" date="2020-08" db="EMBL/GenBank/DDBJ databases">
        <title>A Genomic Blueprint of the Chicken Gut Microbiome.</title>
        <authorList>
            <person name="Gilroy R."/>
            <person name="Ravi A."/>
            <person name="Getino M."/>
            <person name="Pursley I."/>
            <person name="Horton D.L."/>
            <person name="Alikhan N.-F."/>
            <person name="Baker D."/>
            <person name="Gharbi K."/>
            <person name="Hall N."/>
            <person name="Watson M."/>
            <person name="Adriaenssens E.M."/>
            <person name="Foster-Nyarko E."/>
            <person name="Jarju S."/>
            <person name="Secka A."/>
            <person name="Antonio M."/>
            <person name="Oren A."/>
            <person name="Chaudhuri R."/>
            <person name="La Ragione R.M."/>
            <person name="Hildebrand F."/>
            <person name="Pallen M.J."/>
        </authorList>
    </citation>
    <scope>NUCLEOTIDE SEQUENCE [LARGE SCALE GENOMIC DNA]</scope>
    <source>
        <strain evidence="2 3">Sa2BUA9</strain>
    </source>
</reference>
<dbReference type="RefSeq" id="WP_154312180.1">
    <property type="nucleotide sequence ID" value="NZ_JACSQO010000013.1"/>
</dbReference>
<dbReference type="Proteomes" id="UP000640786">
    <property type="component" value="Unassembled WGS sequence"/>
</dbReference>